<evidence type="ECO:0000313" key="2">
    <source>
        <dbReference type="Proteomes" id="UP000805193"/>
    </source>
</evidence>
<accession>A0AC60QPR8</accession>
<sequence length="251" mass="27944">SDRHFRDFRKQGKPLPPSPTEPDLFLAKDDKLRNVLGVDQVVINIEPQEHFGRTSPLPLASPISALPRPLPAMPSPRPSSPRPTLWRHREAITPESTGYSFPKELLNRLGLQGSQAAPVPELRRSLQRQATSNEAIHKNGTDVQEELPLSMVDSARQPDRLDAKMEHAVFRAGRASDAGSGCITRWLPAALAREARRIRTIAHDRSTTPCGVTFEESDSVVEKLIEGIRPHPYQVPDTSSCQSSFPRYKIT</sequence>
<dbReference type="EMBL" id="JABSTQ010007352">
    <property type="protein sequence ID" value="KAG0435844.1"/>
    <property type="molecule type" value="Genomic_DNA"/>
</dbReference>
<organism evidence="1 2">
    <name type="scientific">Ixodes persulcatus</name>
    <name type="common">Taiga tick</name>
    <dbReference type="NCBI Taxonomy" id="34615"/>
    <lineage>
        <taxon>Eukaryota</taxon>
        <taxon>Metazoa</taxon>
        <taxon>Ecdysozoa</taxon>
        <taxon>Arthropoda</taxon>
        <taxon>Chelicerata</taxon>
        <taxon>Arachnida</taxon>
        <taxon>Acari</taxon>
        <taxon>Parasitiformes</taxon>
        <taxon>Ixodida</taxon>
        <taxon>Ixodoidea</taxon>
        <taxon>Ixodidae</taxon>
        <taxon>Ixodinae</taxon>
        <taxon>Ixodes</taxon>
    </lineage>
</organism>
<name>A0AC60QPR8_IXOPE</name>
<feature type="non-terminal residue" evidence="1">
    <location>
        <position position="1"/>
    </location>
</feature>
<reference evidence="1 2" key="1">
    <citation type="journal article" date="2020" name="Cell">
        <title>Large-Scale Comparative Analyses of Tick Genomes Elucidate Their Genetic Diversity and Vector Capacities.</title>
        <authorList>
            <consortium name="Tick Genome and Microbiome Consortium (TIGMIC)"/>
            <person name="Jia N."/>
            <person name="Wang J."/>
            <person name="Shi W."/>
            <person name="Du L."/>
            <person name="Sun Y."/>
            <person name="Zhan W."/>
            <person name="Jiang J.F."/>
            <person name="Wang Q."/>
            <person name="Zhang B."/>
            <person name="Ji P."/>
            <person name="Bell-Sakyi L."/>
            <person name="Cui X.M."/>
            <person name="Yuan T.T."/>
            <person name="Jiang B.G."/>
            <person name="Yang W.F."/>
            <person name="Lam T.T."/>
            <person name="Chang Q.C."/>
            <person name="Ding S.J."/>
            <person name="Wang X.J."/>
            <person name="Zhu J.G."/>
            <person name="Ruan X.D."/>
            <person name="Zhao L."/>
            <person name="Wei J.T."/>
            <person name="Ye R.Z."/>
            <person name="Que T.C."/>
            <person name="Du C.H."/>
            <person name="Zhou Y.H."/>
            <person name="Cheng J.X."/>
            <person name="Dai P.F."/>
            <person name="Guo W.B."/>
            <person name="Han X.H."/>
            <person name="Huang E.J."/>
            <person name="Li L.F."/>
            <person name="Wei W."/>
            <person name="Gao Y.C."/>
            <person name="Liu J.Z."/>
            <person name="Shao H.Z."/>
            <person name="Wang X."/>
            <person name="Wang C.C."/>
            <person name="Yang T.C."/>
            <person name="Huo Q.B."/>
            <person name="Li W."/>
            <person name="Chen H.Y."/>
            <person name="Chen S.E."/>
            <person name="Zhou L.G."/>
            <person name="Ni X.B."/>
            <person name="Tian J.H."/>
            <person name="Sheng Y."/>
            <person name="Liu T."/>
            <person name="Pan Y.S."/>
            <person name="Xia L.Y."/>
            <person name="Li J."/>
            <person name="Zhao F."/>
            <person name="Cao W.C."/>
        </authorList>
    </citation>
    <scope>NUCLEOTIDE SEQUENCE [LARGE SCALE GENOMIC DNA]</scope>
    <source>
        <strain evidence="1">Iper-2018</strain>
    </source>
</reference>
<keyword evidence="2" id="KW-1185">Reference proteome</keyword>
<evidence type="ECO:0000313" key="1">
    <source>
        <dbReference type="EMBL" id="KAG0435844.1"/>
    </source>
</evidence>
<protein>
    <submittedName>
        <fullName evidence="1">Uncharacterized protein</fullName>
    </submittedName>
</protein>
<proteinExistence type="predicted"/>
<comment type="caution">
    <text evidence="1">The sequence shown here is derived from an EMBL/GenBank/DDBJ whole genome shotgun (WGS) entry which is preliminary data.</text>
</comment>
<dbReference type="Proteomes" id="UP000805193">
    <property type="component" value="Unassembled WGS sequence"/>
</dbReference>
<gene>
    <name evidence="1" type="ORF">HPB47_018290</name>
</gene>